<evidence type="ECO:0000313" key="1">
    <source>
        <dbReference type="EMBL" id="RTG99067.1"/>
    </source>
</evidence>
<organism evidence="1 2">
    <name type="scientific">Thermus scotoductus</name>
    <dbReference type="NCBI Taxonomy" id="37636"/>
    <lineage>
        <taxon>Bacteria</taxon>
        <taxon>Thermotogati</taxon>
        <taxon>Deinococcota</taxon>
        <taxon>Deinococci</taxon>
        <taxon>Thermales</taxon>
        <taxon>Thermaceae</taxon>
        <taxon>Thermus</taxon>
    </lineage>
</organism>
<sequence>MISGILFLAAVEGGMAQSLSLGEHLVLRGYTGKAFGQVLAQNQGLKSLHILTNNTSICAGLVGAMGASYLDLEGQRQLKVTTFGTPEEVPPLKPQEEAVALIFGGQATPEVNYGLTKNALKALAEANYPGAIFFHLRVWGPGMVAKAAQEDPAIARYLQQKKNLFSATYDSQANVVRVWRVAVTEGRQVNAEELVKLSPTPTWETLLKRSL</sequence>
<evidence type="ECO:0000313" key="2">
    <source>
        <dbReference type="Proteomes" id="UP000288082"/>
    </source>
</evidence>
<name>A0A430QVQ2_THESC</name>
<protein>
    <submittedName>
        <fullName evidence="1">Uncharacterized protein</fullName>
    </submittedName>
</protein>
<dbReference type="Proteomes" id="UP000288082">
    <property type="component" value="Unassembled WGS sequence"/>
</dbReference>
<proteinExistence type="predicted"/>
<reference evidence="1 2" key="1">
    <citation type="journal article" date="2019" name="Extremophiles">
        <title>Biogeography of thermophiles and predominance of Thermus scotoductus in domestic water heaters.</title>
        <authorList>
            <person name="Wilpiszeski R.L."/>
            <person name="Zhang Z."/>
            <person name="House C.H."/>
        </authorList>
    </citation>
    <scope>NUCLEOTIDE SEQUENCE [LARGE SCALE GENOMIC DNA]</scope>
    <source>
        <strain evidence="1 2">38_S38</strain>
    </source>
</reference>
<gene>
    <name evidence="1" type="ORF">CSW50_13640</name>
</gene>
<comment type="caution">
    <text evidence="1">The sequence shown here is derived from an EMBL/GenBank/DDBJ whole genome shotgun (WGS) entry which is preliminary data.</text>
</comment>
<accession>A0A430QVQ2</accession>
<dbReference type="EMBL" id="PELM01000477">
    <property type="protein sequence ID" value="RTG99067.1"/>
    <property type="molecule type" value="Genomic_DNA"/>
</dbReference>
<dbReference type="AlphaFoldDB" id="A0A430QVQ2"/>